<dbReference type="Proteomes" id="UP000019678">
    <property type="component" value="Unassembled WGS sequence"/>
</dbReference>
<reference evidence="6 7" key="1">
    <citation type="submission" date="2013-05" db="EMBL/GenBank/DDBJ databases">
        <title>Genome assembly of Chondromyces apiculatus DSM 436.</title>
        <authorList>
            <person name="Sharma G."/>
            <person name="Khatri I."/>
            <person name="Kaur C."/>
            <person name="Mayilraj S."/>
            <person name="Subramanian S."/>
        </authorList>
    </citation>
    <scope>NUCLEOTIDE SEQUENCE [LARGE SCALE GENOMIC DNA]</scope>
    <source>
        <strain evidence="6 7">DSM 436</strain>
    </source>
</reference>
<evidence type="ECO:0000259" key="5">
    <source>
        <dbReference type="SMART" id="SM00903"/>
    </source>
</evidence>
<dbReference type="GO" id="GO:0016646">
    <property type="term" value="F:oxidoreductase activity, acting on the CH-NH group of donors, NAD or NADP as acceptor"/>
    <property type="evidence" value="ECO:0007669"/>
    <property type="project" value="UniProtKB-ARBA"/>
</dbReference>
<keyword evidence="3" id="KW-0288">FMN</keyword>
<dbReference type="OrthoDB" id="9794638at2"/>
<dbReference type="InterPro" id="IPR012349">
    <property type="entry name" value="Split_barrel_FMN-bd"/>
</dbReference>
<evidence type="ECO:0000313" key="7">
    <source>
        <dbReference type="Proteomes" id="UP000019678"/>
    </source>
</evidence>
<dbReference type="GO" id="GO:0004497">
    <property type="term" value="F:monooxygenase activity"/>
    <property type="evidence" value="ECO:0007669"/>
    <property type="project" value="UniProtKB-KW"/>
</dbReference>
<evidence type="ECO:0000256" key="3">
    <source>
        <dbReference type="ARBA" id="ARBA00022643"/>
    </source>
</evidence>
<proteinExistence type="inferred from homology"/>
<dbReference type="AlphaFoldDB" id="A0A017T963"/>
<protein>
    <submittedName>
        <fullName evidence="6">Nitrilotriacetate monooxygenase component B</fullName>
    </submittedName>
</protein>
<dbReference type="GO" id="GO:0010181">
    <property type="term" value="F:FMN binding"/>
    <property type="evidence" value="ECO:0007669"/>
    <property type="project" value="InterPro"/>
</dbReference>
<name>A0A017T963_9BACT</name>
<dbReference type="SUPFAM" id="SSF50475">
    <property type="entry name" value="FMN-binding split barrel"/>
    <property type="match status" value="1"/>
</dbReference>
<dbReference type="eggNOG" id="COG1853">
    <property type="taxonomic scope" value="Bacteria"/>
</dbReference>
<evidence type="ECO:0000256" key="2">
    <source>
        <dbReference type="ARBA" id="ARBA00022630"/>
    </source>
</evidence>
<feature type="domain" description="Flavin reductase like" evidence="5">
    <location>
        <begin position="19"/>
        <end position="173"/>
    </location>
</feature>
<comment type="caution">
    <text evidence="6">The sequence shown here is derived from an EMBL/GenBank/DDBJ whole genome shotgun (WGS) entry which is preliminary data.</text>
</comment>
<evidence type="ECO:0000256" key="4">
    <source>
        <dbReference type="ARBA" id="ARBA00038054"/>
    </source>
</evidence>
<comment type="cofactor">
    <cofactor evidence="1">
        <name>FMN</name>
        <dbReference type="ChEBI" id="CHEBI:58210"/>
    </cofactor>
</comment>
<comment type="similarity">
    <text evidence="4">Belongs to the flavoredoxin family.</text>
</comment>
<dbReference type="Pfam" id="PF01613">
    <property type="entry name" value="Flavin_Reduct"/>
    <property type="match status" value="1"/>
</dbReference>
<organism evidence="6 7">
    <name type="scientific">Chondromyces apiculatus DSM 436</name>
    <dbReference type="NCBI Taxonomy" id="1192034"/>
    <lineage>
        <taxon>Bacteria</taxon>
        <taxon>Pseudomonadati</taxon>
        <taxon>Myxococcota</taxon>
        <taxon>Polyangia</taxon>
        <taxon>Polyangiales</taxon>
        <taxon>Polyangiaceae</taxon>
        <taxon>Chondromyces</taxon>
    </lineage>
</organism>
<dbReference type="STRING" id="1192034.CAP_3205"/>
<dbReference type="SMART" id="SM00903">
    <property type="entry name" value="Flavin_Reduct"/>
    <property type="match status" value="1"/>
</dbReference>
<gene>
    <name evidence="6" type="ORF">CAP_3205</name>
</gene>
<sequence>MLFDFQTISPKNAYKLLVSTVVPRPIAWVVTQSPEGETNAAPFSFFNAFSGDPPVVCLGIGAHEPGRPKDTASNIASTGELVVNLVSEDLATRMNITAFEYPRGVDEMREAGITPVPSAKVKPPRIGESPVSFECVKMAIHPLGTDSALIVARVVAMHIQDALVLDPELCHVDTPKLHLIGRMHGAGMYVRTTDLFEMPRLREPPK</sequence>
<keyword evidence="6" id="KW-0503">Monooxygenase</keyword>
<dbReference type="EMBL" id="ASRX01000023">
    <property type="protein sequence ID" value="EYF05477.1"/>
    <property type="molecule type" value="Genomic_DNA"/>
</dbReference>
<evidence type="ECO:0000256" key="1">
    <source>
        <dbReference type="ARBA" id="ARBA00001917"/>
    </source>
</evidence>
<accession>A0A017T963</accession>
<dbReference type="PANTHER" id="PTHR33798">
    <property type="entry name" value="FLAVOPROTEIN OXYGENASE"/>
    <property type="match status" value="1"/>
</dbReference>
<keyword evidence="7" id="KW-1185">Reference proteome</keyword>
<keyword evidence="6" id="KW-0560">Oxidoreductase</keyword>
<keyword evidence="2" id="KW-0285">Flavoprotein</keyword>
<dbReference type="RefSeq" id="WP_044241712.1">
    <property type="nucleotide sequence ID" value="NZ_ASRX01000023.1"/>
</dbReference>
<dbReference type="Gene3D" id="2.30.110.10">
    <property type="entry name" value="Electron Transport, Fmn-binding Protein, Chain A"/>
    <property type="match status" value="1"/>
</dbReference>
<dbReference type="InterPro" id="IPR002563">
    <property type="entry name" value="Flavin_Rdtase-like_dom"/>
</dbReference>
<dbReference type="PANTHER" id="PTHR33798:SF5">
    <property type="entry name" value="FLAVIN REDUCTASE LIKE DOMAIN-CONTAINING PROTEIN"/>
    <property type="match status" value="1"/>
</dbReference>
<evidence type="ECO:0000313" key="6">
    <source>
        <dbReference type="EMBL" id="EYF05477.1"/>
    </source>
</evidence>